<dbReference type="InterPro" id="IPR051488">
    <property type="entry name" value="WD_repeat_striatin"/>
</dbReference>
<evidence type="ECO:0000259" key="2">
    <source>
        <dbReference type="Pfam" id="PF08232"/>
    </source>
</evidence>
<reference evidence="3 4" key="1">
    <citation type="submission" date="2020-11" db="EMBL/GenBank/DDBJ databases">
        <title>Kefir isolates.</title>
        <authorList>
            <person name="Marcisauskas S."/>
            <person name="Kim Y."/>
            <person name="Blasche S."/>
        </authorList>
    </citation>
    <scope>NUCLEOTIDE SEQUENCE [LARGE SCALE GENOMIC DNA]</scope>
    <source>
        <strain evidence="3 4">OG2</strain>
    </source>
</reference>
<keyword evidence="4" id="KW-1185">Reference proteome</keyword>
<sequence>MSGHIHQQYTLPGVMHYLQTEFTKNERDRITWELERSEMKSYIMKLEGENKDLRHKLAQLQIQSNEKLDLGCSSVEESKRSQIDSESLGRAKATVEDNVKDIIHLLNTPSALSQFDSLSGRKVPIHEMENLSLNKDVAVSPGIVSPDSLFQNKNRIQSPDTTGSFSVSGAMEKHVQQQFLSVFKNNILVTLDNKLKIYHIDEEAQCNDTGVSIEMLNMDQIKGLFWLSSEFILILDNEGIKVWSSIQQRIINEIDIFNENVSGNNAIVYDEIKVIDFKNKWLLLSIKDQINVIELQDLKDPHMMSIKKSYIVHSQNVMDILLGITEMSFIVLAKNPLSLIIYDFDGEILQSIKLDKEITDNKIGKKIGRLYLNKESSKLIIQLGKHLIFYSFDQKRIILQYTLNSQPKSVYFKYATDTVGIAYDDGTVEIRELPNFDNVIKKYIHNPNSTNTAEKDIVIEATKISNFETILLSLSGNVLKLEAFEEKL</sequence>
<dbReference type="PANTHER" id="PTHR15653">
    <property type="entry name" value="STRIATIN"/>
    <property type="match status" value="1"/>
</dbReference>
<keyword evidence="1" id="KW-0175">Coiled coil</keyword>
<protein>
    <recommendedName>
        <fullName evidence="2">Striatin N-terminal domain-containing protein</fullName>
    </recommendedName>
</protein>
<feature type="domain" description="Striatin N-terminal" evidence="2">
    <location>
        <begin position="10"/>
        <end position="54"/>
    </location>
</feature>
<accession>A0A9P6VZW6</accession>
<dbReference type="EMBL" id="PUHR01000171">
    <property type="protein sequence ID" value="KAG0660732.1"/>
    <property type="molecule type" value="Genomic_DNA"/>
</dbReference>
<evidence type="ECO:0000313" key="4">
    <source>
        <dbReference type="Proteomes" id="UP000750334"/>
    </source>
</evidence>
<dbReference type="AlphaFoldDB" id="A0A9P6VZW6"/>
<dbReference type="PANTHER" id="PTHR15653:SF0">
    <property type="entry name" value="CONNECTOR OF KINASE TO AP-1, ISOFORM E"/>
    <property type="match status" value="1"/>
</dbReference>
<comment type="caution">
    <text evidence="3">The sequence shown here is derived from an EMBL/GenBank/DDBJ whole genome shotgun (WGS) entry which is preliminary data.</text>
</comment>
<name>A0A9P6VZW6_MAUEX</name>
<gene>
    <name evidence="3" type="ORF">C6P45_001541</name>
</gene>
<dbReference type="Pfam" id="PF08232">
    <property type="entry name" value="Striatin"/>
    <property type="match status" value="1"/>
</dbReference>
<dbReference type="InterPro" id="IPR013258">
    <property type="entry name" value="Striatin_N"/>
</dbReference>
<dbReference type="SUPFAM" id="SSF50978">
    <property type="entry name" value="WD40 repeat-like"/>
    <property type="match status" value="1"/>
</dbReference>
<dbReference type="OrthoDB" id="727118at2759"/>
<proteinExistence type="predicted"/>
<dbReference type="Proteomes" id="UP000750334">
    <property type="component" value="Unassembled WGS sequence"/>
</dbReference>
<dbReference type="InterPro" id="IPR036322">
    <property type="entry name" value="WD40_repeat_dom_sf"/>
</dbReference>
<evidence type="ECO:0000256" key="1">
    <source>
        <dbReference type="ARBA" id="ARBA00023054"/>
    </source>
</evidence>
<organism evidence="3 4">
    <name type="scientific">Maudiozyma exigua</name>
    <name type="common">Yeast</name>
    <name type="synonym">Kazachstania exigua</name>
    <dbReference type="NCBI Taxonomy" id="34358"/>
    <lineage>
        <taxon>Eukaryota</taxon>
        <taxon>Fungi</taxon>
        <taxon>Dikarya</taxon>
        <taxon>Ascomycota</taxon>
        <taxon>Saccharomycotina</taxon>
        <taxon>Saccharomycetes</taxon>
        <taxon>Saccharomycetales</taxon>
        <taxon>Saccharomycetaceae</taxon>
        <taxon>Maudiozyma</taxon>
    </lineage>
</organism>
<evidence type="ECO:0000313" key="3">
    <source>
        <dbReference type="EMBL" id="KAG0660732.1"/>
    </source>
</evidence>